<dbReference type="OrthoDB" id="3250441at2759"/>
<reference evidence="2" key="1">
    <citation type="journal article" date="2021" name="Genome Biol. Evol.">
        <title>The assembled and annotated genome of the fairy-ring fungus Marasmius oreades.</title>
        <authorList>
            <person name="Hiltunen M."/>
            <person name="Ament-Velasquez S.L."/>
            <person name="Johannesson H."/>
        </authorList>
    </citation>
    <scope>NUCLEOTIDE SEQUENCE</scope>
    <source>
        <strain evidence="2">03SP1</strain>
    </source>
</reference>
<sequence length="153" mass="17411">MPVADQSEHWNIELLQEEEITAHLDIVVITRQGLEDLTSIRGLPQDLRSRRHTIQSRNKALKSPVTSPSAGGNKPQKHFTDKRLVAGRPLHRYSVPTAVYSQELAKIMEQFDKIEEVEVTEKIVRHAADLVSVGADLFEDEKQRKTSSENSWM</sequence>
<dbReference type="AlphaFoldDB" id="A0A9P7UK83"/>
<comment type="caution">
    <text evidence="2">The sequence shown here is derived from an EMBL/GenBank/DDBJ whole genome shotgun (WGS) entry which is preliminary data.</text>
</comment>
<evidence type="ECO:0000313" key="3">
    <source>
        <dbReference type="Proteomes" id="UP001049176"/>
    </source>
</evidence>
<dbReference type="EMBL" id="CM032191">
    <property type="protein sequence ID" value="KAG7085505.1"/>
    <property type="molecule type" value="Genomic_DNA"/>
</dbReference>
<evidence type="ECO:0000256" key="1">
    <source>
        <dbReference type="SAM" id="MobiDB-lite"/>
    </source>
</evidence>
<dbReference type="Proteomes" id="UP001049176">
    <property type="component" value="Chromosome 11"/>
</dbReference>
<dbReference type="RefSeq" id="XP_043001976.1">
    <property type="nucleotide sequence ID" value="XM_043160021.1"/>
</dbReference>
<proteinExistence type="predicted"/>
<keyword evidence="3" id="KW-1185">Reference proteome</keyword>
<dbReference type="GeneID" id="66072142"/>
<gene>
    <name evidence="2" type="ORF">E1B28_003066</name>
</gene>
<organism evidence="2 3">
    <name type="scientific">Marasmius oreades</name>
    <name type="common">fairy-ring Marasmius</name>
    <dbReference type="NCBI Taxonomy" id="181124"/>
    <lineage>
        <taxon>Eukaryota</taxon>
        <taxon>Fungi</taxon>
        <taxon>Dikarya</taxon>
        <taxon>Basidiomycota</taxon>
        <taxon>Agaricomycotina</taxon>
        <taxon>Agaricomycetes</taxon>
        <taxon>Agaricomycetidae</taxon>
        <taxon>Agaricales</taxon>
        <taxon>Marasmiineae</taxon>
        <taxon>Marasmiaceae</taxon>
        <taxon>Marasmius</taxon>
    </lineage>
</organism>
<dbReference type="KEGG" id="more:E1B28_003066"/>
<evidence type="ECO:0000313" key="2">
    <source>
        <dbReference type="EMBL" id="KAG7085505.1"/>
    </source>
</evidence>
<feature type="region of interest" description="Disordered" evidence="1">
    <location>
        <begin position="51"/>
        <end position="83"/>
    </location>
</feature>
<accession>A0A9P7UK83</accession>
<name>A0A9P7UK83_9AGAR</name>
<protein>
    <submittedName>
        <fullName evidence="2">Uncharacterized protein</fullName>
    </submittedName>
</protein>